<dbReference type="InterPro" id="IPR019271">
    <property type="entry name" value="DUF2284_metal-binding"/>
</dbReference>
<keyword evidence="2" id="KW-1185">Reference proteome</keyword>
<evidence type="ECO:0000313" key="1">
    <source>
        <dbReference type="EMBL" id="UYL64945.1"/>
    </source>
</evidence>
<reference evidence="1 2" key="1">
    <citation type="submission" date="2022-09" db="EMBL/GenBank/DDBJ databases">
        <title>Evolutionary Diversification of Methanotrophic Ca. Methanophagales (ANME-1) and Their Expansive Virome.</title>
        <authorList>
            <person name="Laso-Perez R."/>
            <person name="Wu F."/>
            <person name="Cremiere A."/>
            <person name="Speth D.R."/>
            <person name="Magyar J.S."/>
            <person name="Krupovic M."/>
            <person name="Orphan V.J."/>
        </authorList>
    </citation>
    <scope>NUCLEOTIDE SEQUENCE [LARGE SCALE GENOMIC DNA]</scope>
    <source>
        <strain evidence="1">PBV082</strain>
    </source>
</reference>
<gene>
    <name evidence="1" type="ORF">EJNHJLOP_00056</name>
</gene>
<protein>
    <submittedName>
        <fullName evidence="1">Uncharacterized protein</fullName>
    </submittedName>
</protein>
<sequence>MTRQTTLFPFSSTTSFQPQKEKWKVSLNKAIISISAKLCDVDDVVFSPLSQLKCYQCGAFGKSVWCSDKIPPYFVFEKKVKSYDGVLVVIGRIDIRRCIAGMEQNYKLLFRVGLGADTRIKLATHERLNQLRDVLNLHTNLWCDVGGICHLKCKKGCSVKKGLRCRNAGQVSFTPERIGIDVYATLKNIGEYVQIPPNYIYTCVGMIFVRKEERERVGEMIKFYTTSSEITESITERRCDISGVEDIINALDVFVPDEARRVCEECKFPHFYCRYDRIDYSTLKEWLKDKVLLVIDLSNHTKRKQMIDTLYSYVLSLHRCGYYDVLGLLKGGCRMCERCTLEYHMTSGYKIVQNRRIPFCPYLLGLMVNDEKKGYLLVKRDIVGDVK</sequence>
<name>A0AA46TE94_9VIRU</name>
<dbReference type="EMBL" id="OP413839">
    <property type="protein sequence ID" value="UYL64945.1"/>
    <property type="molecule type" value="Genomic_DNA"/>
</dbReference>
<evidence type="ECO:0000313" key="2">
    <source>
        <dbReference type="Proteomes" id="UP001156272"/>
    </source>
</evidence>
<dbReference type="Proteomes" id="UP001156272">
    <property type="component" value="Segment"/>
</dbReference>
<dbReference type="Pfam" id="PF10050">
    <property type="entry name" value="DUF2284"/>
    <property type="match status" value="1"/>
</dbReference>
<accession>A0AA46TE94</accession>
<organism evidence="1 2">
    <name type="scientific">Methanophagales virus PBV082</name>
    <dbReference type="NCBI Taxonomy" id="3071307"/>
    <lineage>
        <taxon>Viruses</taxon>
        <taxon>Viruses incertae sedis</taxon>
        <taxon>Itzamnaviridae</taxon>
        <taxon>Pletoitzamnavirus</taxon>
        <taxon>Pletoitzamnavirus pescaderoense</taxon>
    </lineage>
</organism>
<proteinExistence type="predicted"/>